<dbReference type="Proteomes" id="UP001147747">
    <property type="component" value="Unassembled WGS sequence"/>
</dbReference>
<sequence>MASLNPSSRFGEPNSSASTVLRQLYHYRPRTQRAKTLALSAIAFLVCLWLLSSSSRPQETIISPIACLAVIRHFVIAANPQETPTPNNPIPIFGPNSHPATHSPGAQKMRRSLFPPKSGITINSTLPHDLEKTNPSLHLLVPATKGSRGTCRTLTSSMILGYPPPVIIGYGHERHGATEFERMVDRIMRVRNYLRDSKAVKGRDFVLVVDALDTFFQLPPQVLVKRFQEILRTNNRKLQKKYGFAVVPPSKTGASSDLVQKYSQRVLFGASKICYADLEEDPGCISVPESSLPPDVYGWKTDIYPDGHKNRPRYLNPGAVIGQAADLKLIYDEVLRVVEQRHKKNGDYQALTQMYGRQEVVRELERRRTTNGAKEWLYNLIGISDASNLTGITVRLETGHRYEYGIGVDYKSELFFNQHMSRADVEWHKFGNITKSSMLQAQFGVPRESRMLLPPDVAALPNPFNQSRLAKQQTNIPEWNSTLDKLPSMHDHTWNTLPLMTNPHSASVPVLAHMNGDSKLRNAWWEKMWFFPWGRALLRKYVRASQGFEAAQSALLGGQDLWDVRGGRGGLWTDDANWVKLSEVCEGQERDLFDDDLGPWSKENGDPDSPVYNKFGKLVRGKGPVDEEDQFNFDFW</sequence>
<evidence type="ECO:0000313" key="2">
    <source>
        <dbReference type="Proteomes" id="UP001147747"/>
    </source>
</evidence>
<reference evidence="1" key="1">
    <citation type="submission" date="2022-12" db="EMBL/GenBank/DDBJ databases">
        <authorList>
            <person name="Petersen C."/>
        </authorList>
    </citation>
    <scope>NUCLEOTIDE SEQUENCE</scope>
    <source>
        <strain evidence="1">IBT 29677</strain>
    </source>
</reference>
<gene>
    <name evidence="1" type="ORF">N7509_008514</name>
</gene>
<protein>
    <submittedName>
        <fullName evidence="1">Uncharacterized protein</fullName>
    </submittedName>
</protein>
<name>A0A9W9VMP1_9EURO</name>
<keyword evidence="2" id="KW-1185">Reference proteome</keyword>
<dbReference type="CDD" id="cd22997">
    <property type="entry name" value="GT_LH"/>
    <property type="match status" value="1"/>
</dbReference>
<dbReference type="RefSeq" id="XP_056483771.1">
    <property type="nucleotide sequence ID" value="XM_056633151.1"/>
</dbReference>
<accession>A0A9W9VMP1</accession>
<dbReference type="AlphaFoldDB" id="A0A9W9VMP1"/>
<dbReference type="PANTHER" id="PTHR36587">
    <property type="entry name" value="EXPRESSION SITE-ASSOCIATED GENE 3 (ESAG3)-LIKE PROTEIN"/>
    <property type="match status" value="1"/>
</dbReference>
<dbReference type="GeneID" id="81372131"/>
<dbReference type="PANTHER" id="PTHR36587:SF2">
    <property type="entry name" value="EXPRESSION SITE-ASSOCIATED GENE 3 (ESAG3)-LIKE PROTEIN"/>
    <property type="match status" value="1"/>
</dbReference>
<organism evidence="1 2">
    <name type="scientific">Penicillium cosmopolitanum</name>
    <dbReference type="NCBI Taxonomy" id="1131564"/>
    <lineage>
        <taxon>Eukaryota</taxon>
        <taxon>Fungi</taxon>
        <taxon>Dikarya</taxon>
        <taxon>Ascomycota</taxon>
        <taxon>Pezizomycotina</taxon>
        <taxon>Eurotiomycetes</taxon>
        <taxon>Eurotiomycetidae</taxon>
        <taxon>Eurotiales</taxon>
        <taxon>Aspergillaceae</taxon>
        <taxon>Penicillium</taxon>
    </lineage>
</organism>
<evidence type="ECO:0000313" key="1">
    <source>
        <dbReference type="EMBL" id="KAJ5385973.1"/>
    </source>
</evidence>
<dbReference type="EMBL" id="JAPZBU010000009">
    <property type="protein sequence ID" value="KAJ5385973.1"/>
    <property type="molecule type" value="Genomic_DNA"/>
</dbReference>
<reference evidence="1" key="2">
    <citation type="journal article" date="2023" name="IMA Fungus">
        <title>Comparative genomic study of the Penicillium genus elucidates a diverse pangenome and 15 lateral gene transfer events.</title>
        <authorList>
            <person name="Petersen C."/>
            <person name="Sorensen T."/>
            <person name="Nielsen M.R."/>
            <person name="Sondergaard T.E."/>
            <person name="Sorensen J.L."/>
            <person name="Fitzpatrick D.A."/>
            <person name="Frisvad J.C."/>
            <person name="Nielsen K.L."/>
        </authorList>
    </citation>
    <scope>NUCLEOTIDE SEQUENCE</scope>
    <source>
        <strain evidence="1">IBT 29677</strain>
    </source>
</reference>
<dbReference type="OrthoDB" id="422736at2759"/>
<comment type="caution">
    <text evidence="1">The sequence shown here is derived from an EMBL/GenBank/DDBJ whole genome shotgun (WGS) entry which is preliminary data.</text>
</comment>
<proteinExistence type="predicted"/>